<gene>
    <name evidence="5" type="ORF">AB447_215195</name>
    <name evidence="6" type="ORF">P8828_24990</name>
</gene>
<dbReference type="GO" id="GO:0005975">
    <property type="term" value="P:carbohydrate metabolic process"/>
    <property type="evidence" value="ECO:0007669"/>
    <property type="project" value="InterPro"/>
</dbReference>
<dbReference type="InterPro" id="IPR036779">
    <property type="entry name" value="LysM_dom_sf"/>
</dbReference>
<dbReference type="GO" id="GO:0016798">
    <property type="term" value="F:hydrolase activity, acting on glycosyl bonds"/>
    <property type="evidence" value="ECO:0007669"/>
    <property type="project" value="UniProtKB-KW"/>
</dbReference>
<dbReference type="InterPro" id="IPR041704">
    <property type="entry name" value="CFLE_GH18"/>
</dbReference>
<reference evidence="6 8" key="3">
    <citation type="submission" date="2023-03" db="EMBL/GenBank/DDBJ databases">
        <title>Agriculturally important microbes genome sequencing.</title>
        <authorList>
            <person name="Dunlap C."/>
        </authorList>
    </citation>
    <scope>NUCLEOTIDE SEQUENCE [LARGE SCALE GENOMIC DNA]</scope>
    <source>
        <strain evidence="6 8">CBP-3203</strain>
    </source>
</reference>
<dbReference type="PANTHER" id="PTHR46066:SF2">
    <property type="entry name" value="CHITINASE DOMAIN-CONTAINING PROTEIN 1"/>
    <property type="match status" value="1"/>
</dbReference>
<dbReference type="GO" id="GO:0070492">
    <property type="term" value="F:oligosaccharide binding"/>
    <property type="evidence" value="ECO:0007669"/>
    <property type="project" value="TreeGrafter"/>
</dbReference>
<evidence type="ECO:0000256" key="2">
    <source>
        <dbReference type="ARBA" id="ARBA00023295"/>
    </source>
</evidence>
<protein>
    <submittedName>
        <fullName evidence="6">Glycoside hydrolase family 18 protein</fullName>
    </submittedName>
    <submittedName>
        <fullName evidence="5">Spore gernimation protein</fullName>
    </submittedName>
</protein>
<dbReference type="Proteomes" id="UP000036168">
    <property type="component" value="Unassembled WGS sequence"/>
</dbReference>
<evidence type="ECO:0000313" key="5">
    <source>
        <dbReference type="EMBL" id="KRT94102.1"/>
    </source>
</evidence>
<dbReference type="InterPro" id="IPR001223">
    <property type="entry name" value="Glyco_hydro18_cat"/>
</dbReference>
<dbReference type="PROSITE" id="PS51910">
    <property type="entry name" value="GH18_2"/>
    <property type="match status" value="1"/>
</dbReference>
<sequence length="439" mass="49888">MRKEAFSIQIYVVKRGDSLYTIANRYRTTVNEIVETNEIPNPNRLVVGQTIVIPIAGQFYEVRAGDTLASIAARFNMSAAELARINRMRPDAELPVGLLLYIPPGPKRNLEVNAYIEPRGNTVSAALQQAAREASPYLTYLGAFSFQVRRDGTLREPPLTGLKQIADRQNVTMMMIVTNLENDAFSAELGRIILTDENIKNTLLNQIVVTARRYGFRDIHFDFEYLRPQDREAYNQFLREARDRFRQEGWLISTALAPKTSATQAGQWYEAHDYRAHGQIVDFVVLMTYEWGYSGGPPMAVSPIGPVRNVIEYALTEMPANKIVMGQNLYGYDWTLPFKPGGPLAKAISPQQAITIASENNASILFDEEAQAPYFRYTDKAGKQHEVWFEDARSIQAKFNLIKELNLRGISYWKLGLSFPQNWLLIADQFNIVKETFPR</sequence>
<evidence type="ECO:0000259" key="4">
    <source>
        <dbReference type="PROSITE" id="PS51910"/>
    </source>
</evidence>
<dbReference type="SUPFAM" id="SSF51445">
    <property type="entry name" value="(Trans)glycosidases"/>
    <property type="match status" value="1"/>
</dbReference>
<keyword evidence="1 6" id="KW-0378">Hydrolase</keyword>
<keyword evidence="2" id="KW-0326">Glycosidase</keyword>
<accession>A0A0J6H7P4</accession>
<dbReference type="PROSITE" id="PS51782">
    <property type="entry name" value="LYSM"/>
    <property type="match status" value="2"/>
</dbReference>
<feature type="domain" description="LysM" evidence="3">
    <location>
        <begin position="58"/>
        <end position="102"/>
    </location>
</feature>
<evidence type="ECO:0000313" key="6">
    <source>
        <dbReference type="EMBL" id="MEC0488004.1"/>
    </source>
</evidence>
<dbReference type="PATRIC" id="fig|1664069.3.peg.5506"/>
<dbReference type="SMART" id="SM00636">
    <property type="entry name" value="Glyco_18"/>
    <property type="match status" value="1"/>
</dbReference>
<evidence type="ECO:0000256" key="1">
    <source>
        <dbReference type="ARBA" id="ARBA00022801"/>
    </source>
</evidence>
<accession>A0A0J6EB92</accession>
<dbReference type="InterPro" id="IPR018392">
    <property type="entry name" value="LysM"/>
</dbReference>
<dbReference type="Gene3D" id="3.20.20.80">
    <property type="entry name" value="Glycosidases"/>
    <property type="match status" value="1"/>
</dbReference>
<organism evidence="5 7">
    <name type="scientific">Bacillus glycinifermentans</name>
    <dbReference type="NCBI Taxonomy" id="1664069"/>
    <lineage>
        <taxon>Bacteria</taxon>
        <taxon>Bacillati</taxon>
        <taxon>Bacillota</taxon>
        <taxon>Bacilli</taxon>
        <taxon>Bacillales</taxon>
        <taxon>Bacillaceae</taxon>
        <taxon>Bacillus</taxon>
    </lineage>
</organism>
<dbReference type="AlphaFoldDB" id="A0A0J6EB92"/>
<dbReference type="Proteomes" id="UP001341297">
    <property type="component" value="Unassembled WGS sequence"/>
</dbReference>
<dbReference type="SMART" id="SM00257">
    <property type="entry name" value="LysM"/>
    <property type="match status" value="2"/>
</dbReference>
<reference evidence="5" key="2">
    <citation type="submission" date="2015-10" db="EMBL/GenBank/DDBJ databases">
        <authorList>
            <person name="Gilbert D.G."/>
        </authorList>
    </citation>
    <scope>NUCLEOTIDE SEQUENCE</scope>
    <source>
        <strain evidence="5">GO-13</strain>
    </source>
</reference>
<dbReference type="InterPro" id="IPR017853">
    <property type="entry name" value="GH"/>
</dbReference>
<dbReference type="Gene3D" id="3.10.350.10">
    <property type="entry name" value="LysM domain"/>
    <property type="match status" value="2"/>
</dbReference>
<dbReference type="EMBL" id="JARRTL010000059">
    <property type="protein sequence ID" value="MEC0488004.1"/>
    <property type="molecule type" value="Genomic_DNA"/>
</dbReference>
<dbReference type="InterPro" id="IPR029070">
    <property type="entry name" value="Chitinase_insertion_sf"/>
</dbReference>
<dbReference type="OrthoDB" id="9769314at2"/>
<proteinExistence type="predicted"/>
<feature type="domain" description="LysM" evidence="3">
    <location>
        <begin position="9"/>
        <end position="53"/>
    </location>
</feature>
<dbReference type="EMBL" id="LECW02000013">
    <property type="protein sequence ID" value="KRT94102.1"/>
    <property type="molecule type" value="Genomic_DNA"/>
</dbReference>
<dbReference type="GO" id="GO:0008061">
    <property type="term" value="F:chitin binding"/>
    <property type="evidence" value="ECO:0007669"/>
    <property type="project" value="InterPro"/>
</dbReference>
<dbReference type="Pfam" id="PF00704">
    <property type="entry name" value="Glyco_hydro_18"/>
    <property type="match status" value="1"/>
</dbReference>
<dbReference type="RefSeq" id="WP_048355512.1">
    <property type="nucleotide sequence ID" value="NZ_CP023481.1"/>
</dbReference>
<dbReference type="GO" id="GO:0012505">
    <property type="term" value="C:endomembrane system"/>
    <property type="evidence" value="ECO:0007669"/>
    <property type="project" value="TreeGrafter"/>
</dbReference>
<reference evidence="5 7" key="1">
    <citation type="journal article" date="2015" name="Int. J. Syst. Evol. Microbiol.">
        <title>Bacillus glycinifermentans sp. nov., isolated from fermented soybean paste.</title>
        <authorList>
            <person name="Kim S.J."/>
            <person name="Dunlap C.A."/>
            <person name="Kwon S.W."/>
            <person name="Rooney A.P."/>
        </authorList>
    </citation>
    <scope>NUCLEOTIDE SEQUENCE [LARGE SCALE GENOMIC DNA]</scope>
    <source>
        <strain evidence="5 7">GO-13</strain>
    </source>
</reference>
<evidence type="ECO:0000313" key="7">
    <source>
        <dbReference type="Proteomes" id="UP000036168"/>
    </source>
</evidence>
<dbReference type="Pfam" id="PF01476">
    <property type="entry name" value="LysM"/>
    <property type="match status" value="2"/>
</dbReference>
<evidence type="ECO:0000259" key="3">
    <source>
        <dbReference type="PROSITE" id="PS51782"/>
    </source>
</evidence>
<dbReference type="PANTHER" id="PTHR46066">
    <property type="entry name" value="CHITINASE DOMAIN-CONTAINING PROTEIN 1 FAMILY MEMBER"/>
    <property type="match status" value="1"/>
</dbReference>
<dbReference type="CDD" id="cd02874">
    <property type="entry name" value="GH18_CFLE_spore_hydrolase"/>
    <property type="match status" value="1"/>
</dbReference>
<comment type="caution">
    <text evidence="5">The sequence shown here is derived from an EMBL/GenBank/DDBJ whole genome shotgun (WGS) entry which is preliminary data.</text>
</comment>
<dbReference type="Gene3D" id="3.10.50.10">
    <property type="match status" value="1"/>
</dbReference>
<name>A0A0J6EB92_9BACI</name>
<keyword evidence="8" id="KW-1185">Reference proteome</keyword>
<dbReference type="CDD" id="cd00118">
    <property type="entry name" value="LysM"/>
    <property type="match status" value="2"/>
</dbReference>
<dbReference type="SUPFAM" id="SSF54106">
    <property type="entry name" value="LysM domain"/>
    <property type="match status" value="2"/>
</dbReference>
<evidence type="ECO:0000313" key="8">
    <source>
        <dbReference type="Proteomes" id="UP001341297"/>
    </source>
</evidence>
<dbReference type="InterPro" id="IPR011583">
    <property type="entry name" value="Chitinase_II/V-like_cat"/>
</dbReference>
<feature type="domain" description="GH18" evidence="4">
    <location>
        <begin position="110"/>
        <end position="439"/>
    </location>
</feature>
<dbReference type="STRING" id="1664069.BGLY_0020"/>